<reference evidence="1 2" key="1">
    <citation type="submission" date="2014-04" db="EMBL/GenBank/DDBJ databases">
        <authorList>
            <consortium name="DOE Joint Genome Institute"/>
            <person name="Kuo A."/>
            <person name="Gay G."/>
            <person name="Dore J."/>
            <person name="Kohler A."/>
            <person name="Nagy L.G."/>
            <person name="Floudas D."/>
            <person name="Copeland A."/>
            <person name="Barry K.W."/>
            <person name="Cichocki N."/>
            <person name="Veneault-Fourrey C."/>
            <person name="LaButti K."/>
            <person name="Lindquist E.A."/>
            <person name="Lipzen A."/>
            <person name="Lundell T."/>
            <person name="Morin E."/>
            <person name="Murat C."/>
            <person name="Sun H."/>
            <person name="Tunlid A."/>
            <person name="Henrissat B."/>
            <person name="Grigoriev I.V."/>
            <person name="Hibbett D.S."/>
            <person name="Martin F."/>
            <person name="Nordberg H.P."/>
            <person name="Cantor M.N."/>
            <person name="Hua S.X."/>
        </authorList>
    </citation>
    <scope>NUCLEOTIDE SEQUENCE [LARGE SCALE GENOMIC DNA]</scope>
    <source>
        <strain evidence="2">h7</strain>
    </source>
</reference>
<dbReference type="Proteomes" id="UP000053424">
    <property type="component" value="Unassembled WGS sequence"/>
</dbReference>
<dbReference type="AlphaFoldDB" id="A0A0C3C5Q6"/>
<keyword evidence="2" id="KW-1185">Reference proteome</keyword>
<reference evidence="2" key="2">
    <citation type="submission" date="2015-01" db="EMBL/GenBank/DDBJ databases">
        <title>Evolutionary Origins and Diversification of the Mycorrhizal Mutualists.</title>
        <authorList>
            <consortium name="DOE Joint Genome Institute"/>
            <consortium name="Mycorrhizal Genomics Consortium"/>
            <person name="Kohler A."/>
            <person name="Kuo A."/>
            <person name="Nagy L.G."/>
            <person name="Floudas D."/>
            <person name="Copeland A."/>
            <person name="Barry K.W."/>
            <person name="Cichocki N."/>
            <person name="Veneault-Fourrey C."/>
            <person name="LaButti K."/>
            <person name="Lindquist E.A."/>
            <person name="Lipzen A."/>
            <person name="Lundell T."/>
            <person name="Morin E."/>
            <person name="Murat C."/>
            <person name="Riley R."/>
            <person name="Ohm R."/>
            <person name="Sun H."/>
            <person name="Tunlid A."/>
            <person name="Henrissat B."/>
            <person name="Grigoriev I.V."/>
            <person name="Hibbett D.S."/>
            <person name="Martin F."/>
        </authorList>
    </citation>
    <scope>NUCLEOTIDE SEQUENCE [LARGE SCALE GENOMIC DNA]</scope>
    <source>
        <strain evidence="2">h7</strain>
    </source>
</reference>
<dbReference type="HOGENOM" id="CLU_2359985_0_0_1"/>
<gene>
    <name evidence="1" type="ORF">M413DRAFT_376258</name>
</gene>
<name>A0A0C3C5Q6_HEBCY</name>
<evidence type="ECO:0000313" key="1">
    <source>
        <dbReference type="EMBL" id="KIM44175.1"/>
    </source>
</evidence>
<organism evidence="1 2">
    <name type="scientific">Hebeloma cylindrosporum</name>
    <dbReference type="NCBI Taxonomy" id="76867"/>
    <lineage>
        <taxon>Eukaryota</taxon>
        <taxon>Fungi</taxon>
        <taxon>Dikarya</taxon>
        <taxon>Basidiomycota</taxon>
        <taxon>Agaricomycotina</taxon>
        <taxon>Agaricomycetes</taxon>
        <taxon>Agaricomycetidae</taxon>
        <taxon>Agaricales</taxon>
        <taxon>Agaricineae</taxon>
        <taxon>Hymenogastraceae</taxon>
        <taxon>Hebeloma</taxon>
    </lineage>
</organism>
<evidence type="ECO:0000313" key="2">
    <source>
        <dbReference type="Proteomes" id="UP000053424"/>
    </source>
</evidence>
<sequence>MGRLGYRKESNSVSSHPEESFQLVVLTRKATLWTSKHKRHLLELGTSHEQILGVFELVRWYGEVDGGTRCGQKTAVEHLNSFFESYQTFVWALRLL</sequence>
<protein>
    <submittedName>
        <fullName evidence="1">Uncharacterized protein</fullName>
    </submittedName>
</protein>
<dbReference type="EMBL" id="KN831774">
    <property type="protein sequence ID" value="KIM44175.1"/>
    <property type="molecule type" value="Genomic_DNA"/>
</dbReference>
<proteinExistence type="predicted"/>
<accession>A0A0C3C5Q6</accession>